<dbReference type="PANTHER" id="PTHR30417:SF1">
    <property type="entry name" value="N-ACETYLMURAMOYL-L-ALANINE AMIDASE AMID"/>
    <property type="match status" value="1"/>
</dbReference>
<dbReference type="EMBL" id="JBHTCS010000009">
    <property type="protein sequence ID" value="MFC7447355.1"/>
    <property type="molecule type" value="Genomic_DNA"/>
</dbReference>
<keyword evidence="4" id="KW-0961">Cell wall biogenesis/degradation</keyword>
<evidence type="ECO:0000256" key="1">
    <source>
        <dbReference type="ARBA" id="ARBA00001561"/>
    </source>
</evidence>
<dbReference type="SUPFAM" id="SSF55846">
    <property type="entry name" value="N-acetylmuramoyl-L-alanine amidase-like"/>
    <property type="match status" value="1"/>
</dbReference>
<organism evidence="7 8">
    <name type="scientific">Rhodococcus daqingensis</name>
    <dbReference type="NCBI Taxonomy" id="2479363"/>
    <lineage>
        <taxon>Bacteria</taxon>
        <taxon>Bacillati</taxon>
        <taxon>Actinomycetota</taxon>
        <taxon>Actinomycetes</taxon>
        <taxon>Mycobacteriales</taxon>
        <taxon>Nocardiaceae</taxon>
        <taxon>Rhodococcus</taxon>
    </lineage>
</organism>
<name>A0ABW2RUG4_9NOCA</name>
<feature type="domain" description="N-acetylmuramoyl-L-alanine amidase" evidence="6">
    <location>
        <begin position="28"/>
        <end position="178"/>
    </location>
</feature>
<evidence type="ECO:0000256" key="3">
    <source>
        <dbReference type="ARBA" id="ARBA00022801"/>
    </source>
</evidence>
<comment type="caution">
    <text evidence="7">The sequence shown here is derived from an EMBL/GenBank/DDBJ whole genome shotgun (WGS) entry which is preliminary data.</text>
</comment>
<dbReference type="InterPro" id="IPR036505">
    <property type="entry name" value="Amidase/PGRP_sf"/>
</dbReference>
<dbReference type="Gene3D" id="3.40.80.10">
    <property type="entry name" value="Peptidoglycan recognition protein-like"/>
    <property type="match status" value="1"/>
</dbReference>
<reference evidence="8" key="1">
    <citation type="journal article" date="2019" name="Int. J. Syst. Evol. Microbiol.">
        <title>The Global Catalogue of Microorganisms (GCM) 10K type strain sequencing project: providing services to taxonomists for standard genome sequencing and annotation.</title>
        <authorList>
            <consortium name="The Broad Institute Genomics Platform"/>
            <consortium name="The Broad Institute Genome Sequencing Center for Infectious Disease"/>
            <person name="Wu L."/>
            <person name="Ma J."/>
        </authorList>
    </citation>
    <scope>NUCLEOTIDE SEQUENCE [LARGE SCALE GENOMIC DNA]</scope>
    <source>
        <strain evidence="8">ICMP 19430</strain>
    </source>
</reference>
<proteinExistence type="predicted"/>
<keyword evidence="8" id="KW-1185">Reference proteome</keyword>
<feature type="region of interest" description="Disordered" evidence="5">
    <location>
        <begin position="264"/>
        <end position="307"/>
    </location>
</feature>
<accession>A0ABW2RUG4</accession>
<dbReference type="Proteomes" id="UP001596484">
    <property type="component" value="Unassembled WGS sequence"/>
</dbReference>
<evidence type="ECO:0000256" key="2">
    <source>
        <dbReference type="ARBA" id="ARBA00011901"/>
    </source>
</evidence>
<evidence type="ECO:0000259" key="6">
    <source>
        <dbReference type="SMART" id="SM00644"/>
    </source>
</evidence>
<gene>
    <name evidence="7" type="ORF">ACFQS9_05555</name>
</gene>
<dbReference type="RefSeq" id="WP_378403155.1">
    <property type="nucleotide sequence ID" value="NZ_JBHTCS010000009.1"/>
</dbReference>
<dbReference type="InterPro" id="IPR051206">
    <property type="entry name" value="NAMLAA_amidase_2"/>
</dbReference>
<dbReference type="Pfam" id="PF01510">
    <property type="entry name" value="Amidase_2"/>
    <property type="match status" value="1"/>
</dbReference>
<evidence type="ECO:0000256" key="5">
    <source>
        <dbReference type="SAM" id="MobiDB-lite"/>
    </source>
</evidence>
<dbReference type="EC" id="3.5.1.28" evidence="2"/>
<evidence type="ECO:0000313" key="8">
    <source>
        <dbReference type="Proteomes" id="UP001596484"/>
    </source>
</evidence>
<keyword evidence="3 7" id="KW-0378">Hydrolase</keyword>
<evidence type="ECO:0000256" key="4">
    <source>
        <dbReference type="ARBA" id="ARBA00023316"/>
    </source>
</evidence>
<evidence type="ECO:0000313" key="7">
    <source>
        <dbReference type="EMBL" id="MFC7447355.1"/>
    </source>
</evidence>
<protein>
    <recommendedName>
        <fullName evidence="2">N-acetylmuramoyl-L-alanine amidase</fullName>
        <ecNumber evidence="2">3.5.1.28</ecNumber>
    </recommendedName>
</protein>
<dbReference type="GO" id="GO:0008745">
    <property type="term" value="F:N-acetylmuramoyl-L-alanine amidase activity"/>
    <property type="evidence" value="ECO:0007669"/>
    <property type="project" value="UniProtKB-EC"/>
</dbReference>
<feature type="compositionally biased region" description="Basic residues" evidence="5">
    <location>
        <begin position="287"/>
        <end position="307"/>
    </location>
</feature>
<comment type="catalytic activity">
    <reaction evidence="1">
        <text>Hydrolyzes the link between N-acetylmuramoyl residues and L-amino acid residues in certain cell-wall glycopeptides.</text>
        <dbReference type="EC" id="3.5.1.28"/>
    </reaction>
</comment>
<dbReference type="SMART" id="SM00644">
    <property type="entry name" value="Ami_2"/>
    <property type="match status" value="1"/>
</dbReference>
<dbReference type="InterPro" id="IPR002502">
    <property type="entry name" value="Amidase_domain"/>
</dbReference>
<sequence>MGTWTGDPVWLEEVLRPVLGDRLKTLPGWQNRGHGDFRDIRGVMVHHTGNKNETAESIKRGRPDLAGPLANLHIAPDGTVTIVAVGVCWHAGKGSYPWLPTNNANPHMIGIECAWPTITGTDARGEPTYDAHELWPDAQIISMRDTCAALALKLGVGADKVIGHKEYAGAAQGKWDPGNIDMNWFRGEVAKDMRGEFEAAPPVVVPPPAPVAPPILPPPPNPRSDRVLLEEIWTALRGPDGNGWPQLGGKTVVDYLADLLQAQRDGGASPDGETADIPAMAAPARKATARKAPAKKAAKRAPAKVTR</sequence>
<dbReference type="PANTHER" id="PTHR30417">
    <property type="entry name" value="N-ACETYLMURAMOYL-L-ALANINE AMIDASE AMID"/>
    <property type="match status" value="1"/>
</dbReference>